<evidence type="ECO:0000256" key="1">
    <source>
        <dbReference type="SAM" id="MobiDB-lite"/>
    </source>
</evidence>
<proteinExistence type="predicted"/>
<feature type="transmembrane region" description="Helical" evidence="2">
    <location>
        <begin position="47"/>
        <end position="64"/>
    </location>
</feature>
<feature type="compositionally biased region" description="Basic and acidic residues" evidence="1">
    <location>
        <begin position="81"/>
        <end position="91"/>
    </location>
</feature>
<keyword evidence="4" id="KW-1185">Reference proteome</keyword>
<comment type="caution">
    <text evidence="3">The sequence shown here is derived from an EMBL/GenBank/DDBJ whole genome shotgun (WGS) entry which is preliminary data.</text>
</comment>
<reference evidence="3 4" key="1">
    <citation type="submission" date="2021-01" db="EMBL/GenBank/DDBJ databases">
        <title>Genomic Encyclopedia of Type Strains, Phase IV (KMG-IV): sequencing the most valuable type-strain genomes for metagenomic binning, comparative biology and taxonomic classification.</title>
        <authorList>
            <person name="Goeker M."/>
        </authorList>
    </citation>
    <scope>NUCLEOTIDE SEQUENCE [LARGE SCALE GENOMIC DNA]</scope>
    <source>
        <strain evidence="3 4">DSM 105482</strain>
    </source>
</reference>
<keyword evidence="2" id="KW-0472">Membrane</keyword>
<dbReference type="RefSeq" id="WP_204544316.1">
    <property type="nucleotide sequence ID" value="NZ_JAFBFI010000013.1"/>
</dbReference>
<sequence length="102" mass="12017">MFKSKKIMLSLMMVFQIEPNSSTENKSYTSDVDTSKKQDKVPLNFPLWKVVLFHIVAPIYFYYFEYKEQKDKERKDKKKNNKDNSDARGEFSCDVGNTGRNS</sequence>
<evidence type="ECO:0000313" key="4">
    <source>
        <dbReference type="Proteomes" id="UP000823486"/>
    </source>
</evidence>
<dbReference type="EMBL" id="JAFBFI010000013">
    <property type="protein sequence ID" value="MBM7693532.1"/>
    <property type="molecule type" value="Genomic_DNA"/>
</dbReference>
<accession>A0ABS2QK44</accession>
<evidence type="ECO:0000313" key="3">
    <source>
        <dbReference type="EMBL" id="MBM7693532.1"/>
    </source>
</evidence>
<organism evidence="3 4">
    <name type="scientific">Peribacillus deserti</name>
    <dbReference type="NCBI Taxonomy" id="673318"/>
    <lineage>
        <taxon>Bacteria</taxon>
        <taxon>Bacillati</taxon>
        <taxon>Bacillota</taxon>
        <taxon>Bacilli</taxon>
        <taxon>Bacillales</taxon>
        <taxon>Bacillaceae</taxon>
        <taxon>Peribacillus</taxon>
    </lineage>
</organism>
<protein>
    <recommendedName>
        <fullName evidence="5">YqzE family protein</fullName>
    </recommendedName>
</protein>
<evidence type="ECO:0000256" key="2">
    <source>
        <dbReference type="SAM" id="Phobius"/>
    </source>
</evidence>
<feature type="region of interest" description="Disordered" evidence="1">
    <location>
        <begin position="70"/>
        <end position="102"/>
    </location>
</feature>
<gene>
    <name evidence="3" type="ORF">JOC77_002972</name>
</gene>
<dbReference type="Proteomes" id="UP000823486">
    <property type="component" value="Unassembled WGS sequence"/>
</dbReference>
<keyword evidence="2" id="KW-1133">Transmembrane helix</keyword>
<evidence type="ECO:0008006" key="5">
    <source>
        <dbReference type="Google" id="ProtNLM"/>
    </source>
</evidence>
<keyword evidence="2" id="KW-0812">Transmembrane</keyword>
<name>A0ABS2QK44_9BACI</name>